<dbReference type="GO" id="GO:0006508">
    <property type="term" value="P:proteolysis"/>
    <property type="evidence" value="ECO:0007669"/>
    <property type="project" value="UniProtKB-KW"/>
</dbReference>
<keyword evidence="5" id="KW-0482">Metalloprotease</keyword>
<evidence type="ECO:0000256" key="3">
    <source>
        <dbReference type="ARBA" id="ARBA00022801"/>
    </source>
</evidence>
<name>A0A2M7YEZ2_9BACT</name>
<dbReference type="Pfam" id="PF20582">
    <property type="entry name" value="UPF0758_N"/>
    <property type="match status" value="1"/>
</dbReference>
<gene>
    <name evidence="8" type="ORF">CO162_05880</name>
</gene>
<keyword evidence="2" id="KW-0479">Metal-binding</keyword>
<dbReference type="Pfam" id="PF04002">
    <property type="entry name" value="RadC"/>
    <property type="match status" value="1"/>
</dbReference>
<dbReference type="PANTHER" id="PTHR30471:SF3">
    <property type="entry name" value="UPF0758 PROTEIN YEES-RELATED"/>
    <property type="match status" value="1"/>
</dbReference>
<dbReference type="AlphaFoldDB" id="A0A2M7YEZ2"/>
<evidence type="ECO:0000256" key="1">
    <source>
        <dbReference type="ARBA" id="ARBA00022670"/>
    </source>
</evidence>
<evidence type="ECO:0000256" key="6">
    <source>
        <dbReference type="RuleBase" id="RU003797"/>
    </source>
</evidence>
<evidence type="ECO:0000259" key="7">
    <source>
        <dbReference type="PROSITE" id="PS50249"/>
    </source>
</evidence>
<dbReference type="InterPro" id="IPR001405">
    <property type="entry name" value="UPF0758"/>
</dbReference>
<dbReference type="GO" id="GO:0008237">
    <property type="term" value="F:metallopeptidase activity"/>
    <property type="evidence" value="ECO:0007669"/>
    <property type="project" value="UniProtKB-KW"/>
</dbReference>
<dbReference type="InterPro" id="IPR020891">
    <property type="entry name" value="UPF0758_CS"/>
</dbReference>
<keyword evidence="4" id="KW-0862">Zinc</keyword>
<evidence type="ECO:0000313" key="8">
    <source>
        <dbReference type="EMBL" id="PJA61528.1"/>
    </source>
</evidence>
<proteinExistence type="inferred from homology"/>
<comment type="similarity">
    <text evidence="6">Belongs to the UPF0758 family.</text>
</comment>
<dbReference type="GO" id="GO:0046872">
    <property type="term" value="F:metal ion binding"/>
    <property type="evidence" value="ECO:0007669"/>
    <property type="project" value="UniProtKB-KW"/>
</dbReference>
<reference evidence="9" key="1">
    <citation type="submission" date="2017-09" db="EMBL/GenBank/DDBJ databases">
        <title>Depth-based differentiation of microbial function through sediment-hosted aquifers and enrichment of novel symbionts in the deep terrestrial subsurface.</title>
        <authorList>
            <person name="Probst A.J."/>
            <person name="Ladd B."/>
            <person name="Jarett J.K."/>
            <person name="Geller-Mcgrath D.E."/>
            <person name="Sieber C.M.K."/>
            <person name="Emerson J.B."/>
            <person name="Anantharaman K."/>
            <person name="Thomas B.C."/>
            <person name="Malmstrom R."/>
            <person name="Stieglmeier M."/>
            <person name="Klingl A."/>
            <person name="Woyke T."/>
            <person name="Ryan C.M."/>
            <person name="Banfield J.F."/>
        </authorList>
    </citation>
    <scope>NUCLEOTIDE SEQUENCE [LARGE SCALE GENOMIC DNA]</scope>
</reference>
<keyword evidence="3" id="KW-0378">Hydrolase</keyword>
<organism evidence="8 9">
    <name type="scientific">bacterium (Candidatus Ratteibacteria) CG_4_9_14_3_um_filter_41_21</name>
    <dbReference type="NCBI Taxonomy" id="2014289"/>
    <lineage>
        <taxon>Bacteria</taxon>
        <taxon>Candidatus Ratteibacteria</taxon>
    </lineage>
</organism>
<dbReference type="InterPro" id="IPR037518">
    <property type="entry name" value="MPN"/>
</dbReference>
<dbReference type="InterPro" id="IPR046778">
    <property type="entry name" value="UPF0758_N"/>
</dbReference>
<protein>
    <recommendedName>
        <fullName evidence="7">MPN domain-containing protein</fullName>
    </recommendedName>
</protein>
<dbReference type="PROSITE" id="PS50249">
    <property type="entry name" value="MPN"/>
    <property type="match status" value="1"/>
</dbReference>
<evidence type="ECO:0000313" key="9">
    <source>
        <dbReference type="Proteomes" id="UP000229213"/>
    </source>
</evidence>
<dbReference type="NCBIfam" id="TIGR00608">
    <property type="entry name" value="radc"/>
    <property type="match status" value="1"/>
</dbReference>
<evidence type="ECO:0000256" key="5">
    <source>
        <dbReference type="ARBA" id="ARBA00023049"/>
    </source>
</evidence>
<dbReference type="NCBIfam" id="NF000642">
    <property type="entry name" value="PRK00024.1"/>
    <property type="match status" value="1"/>
</dbReference>
<sequence length="229" mass="26041">MKKYQTGIKNWPEDERPREKLFKSGEHTLSDTELLAILLRSGSKGQSAIDLARRIIEEFKTFRNMSHTDIRQWKGFKGLGQAKIAQIKAAIEIGRRFGEEKIEKKKKITCAKDIVDLLMPRMRDLKYEIFKVLFLDGGNKLIEISEMEQGSISQASPVIREIMHRALQGFAAAIICVHNHPSGNPNPSQEDKDFTKELISAGKTMQIKVLDHIIFGDNTHFSFADEGLM</sequence>
<evidence type="ECO:0000256" key="4">
    <source>
        <dbReference type="ARBA" id="ARBA00022833"/>
    </source>
</evidence>
<dbReference type="CDD" id="cd08071">
    <property type="entry name" value="MPN_DUF2466"/>
    <property type="match status" value="1"/>
</dbReference>
<dbReference type="Proteomes" id="UP000229213">
    <property type="component" value="Unassembled WGS sequence"/>
</dbReference>
<dbReference type="Gene3D" id="3.40.140.10">
    <property type="entry name" value="Cytidine Deaminase, domain 2"/>
    <property type="match status" value="1"/>
</dbReference>
<dbReference type="EMBL" id="PFWI01000208">
    <property type="protein sequence ID" value="PJA61528.1"/>
    <property type="molecule type" value="Genomic_DNA"/>
</dbReference>
<accession>A0A2M7YEZ2</accession>
<evidence type="ECO:0000256" key="2">
    <source>
        <dbReference type="ARBA" id="ARBA00022723"/>
    </source>
</evidence>
<comment type="caution">
    <text evidence="8">The sequence shown here is derived from an EMBL/GenBank/DDBJ whole genome shotgun (WGS) entry which is preliminary data.</text>
</comment>
<dbReference type="PROSITE" id="PS01302">
    <property type="entry name" value="UPF0758"/>
    <property type="match status" value="1"/>
</dbReference>
<feature type="domain" description="MPN" evidence="7">
    <location>
        <begin position="107"/>
        <end position="229"/>
    </location>
</feature>
<dbReference type="InterPro" id="IPR025657">
    <property type="entry name" value="RadC_JAB"/>
</dbReference>
<keyword evidence="1" id="KW-0645">Protease</keyword>
<dbReference type="PANTHER" id="PTHR30471">
    <property type="entry name" value="DNA REPAIR PROTEIN RADC"/>
    <property type="match status" value="1"/>
</dbReference>